<dbReference type="PANTHER" id="PTHR43316:SF3">
    <property type="entry name" value="HALOACID DEHALOGENASE, TYPE II (AFU_ORTHOLOGUE AFUA_2G07750)-RELATED"/>
    <property type="match status" value="1"/>
</dbReference>
<gene>
    <name evidence="2" type="ORF">ILP92_09610</name>
</gene>
<keyword evidence="3" id="KW-1185">Reference proteome</keyword>
<organism evidence="2 3">
    <name type="scientific">Palleronia pontilimi</name>
    <dbReference type="NCBI Taxonomy" id="1964209"/>
    <lineage>
        <taxon>Bacteria</taxon>
        <taxon>Pseudomonadati</taxon>
        <taxon>Pseudomonadota</taxon>
        <taxon>Alphaproteobacteria</taxon>
        <taxon>Rhodobacterales</taxon>
        <taxon>Roseobacteraceae</taxon>
        <taxon>Palleronia</taxon>
    </lineage>
</organism>
<accession>A0A934I9K0</accession>
<dbReference type="InterPro" id="IPR051540">
    <property type="entry name" value="S-2-haloacid_dehalogenase"/>
</dbReference>
<dbReference type="RefSeq" id="WP_198916168.1">
    <property type="nucleotide sequence ID" value="NZ_JAEKPD010000008.1"/>
</dbReference>
<dbReference type="GO" id="GO:0016787">
    <property type="term" value="F:hydrolase activity"/>
    <property type="evidence" value="ECO:0007669"/>
    <property type="project" value="UniProtKB-KW"/>
</dbReference>
<dbReference type="Pfam" id="PF00702">
    <property type="entry name" value="Hydrolase"/>
    <property type="match status" value="1"/>
</dbReference>
<dbReference type="InterPro" id="IPR023214">
    <property type="entry name" value="HAD_sf"/>
</dbReference>
<sequence>MPQRPACVAFDMVETTFSLEKLRPRFEVAGLAGHRMETWFAGLLRDAFALDTIGQFTPFPDLAKSSLAALGLSDEQVSNVIDGFATLDVHPDAAPAMTRLRAAGIRVLALTNGSEDVTRKILEHNGLDSLVERVISITEIGRWKPAPEVYEHAAQVAGVPTSQMALFAVHPWDCAGAANADYTTGFVSRHGEGWPSVMARPDVTGTSLVELADGVLAWDSA</sequence>
<dbReference type="PANTHER" id="PTHR43316">
    <property type="entry name" value="HYDROLASE, HALOACID DELAHOGENASE-RELATED"/>
    <property type="match status" value="1"/>
</dbReference>
<dbReference type="AlphaFoldDB" id="A0A934I9K0"/>
<dbReference type="EMBL" id="JAEKPD010000008">
    <property type="protein sequence ID" value="MBJ3762999.1"/>
    <property type="molecule type" value="Genomic_DNA"/>
</dbReference>
<keyword evidence="1 2" id="KW-0378">Hydrolase</keyword>
<dbReference type="InterPro" id="IPR006439">
    <property type="entry name" value="HAD-SF_hydro_IA"/>
</dbReference>
<dbReference type="Proteomes" id="UP000642488">
    <property type="component" value="Unassembled WGS sequence"/>
</dbReference>
<dbReference type="SFLD" id="SFLDG01129">
    <property type="entry name" value="C1.5:_HAD__Beta-PGM__Phosphata"/>
    <property type="match status" value="1"/>
</dbReference>
<dbReference type="Gene3D" id="1.10.150.240">
    <property type="entry name" value="Putative phosphatase, domain 2"/>
    <property type="match status" value="1"/>
</dbReference>
<dbReference type="PRINTS" id="PR00413">
    <property type="entry name" value="HADHALOGNASE"/>
</dbReference>
<proteinExistence type="predicted"/>
<evidence type="ECO:0000256" key="1">
    <source>
        <dbReference type="ARBA" id="ARBA00022801"/>
    </source>
</evidence>
<name>A0A934I9K0_9RHOB</name>
<reference evidence="2" key="1">
    <citation type="submission" date="2020-12" db="EMBL/GenBank/DDBJ databases">
        <title>Bacterial taxonomy.</title>
        <authorList>
            <person name="Pan X."/>
        </authorList>
    </citation>
    <scope>NUCLEOTIDE SEQUENCE</scope>
    <source>
        <strain evidence="2">KCTC 52957</strain>
    </source>
</reference>
<dbReference type="SUPFAM" id="SSF56784">
    <property type="entry name" value="HAD-like"/>
    <property type="match status" value="1"/>
</dbReference>
<protein>
    <submittedName>
        <fullName evidence="2">HAD-IA family hydrolase</fullName>
    </submittedName>
</protein>
<evidence type="ECO:0000313" key="3">
    <source>
        <dbReference type="Proteomes" id="UP000642488"/>
    </source>
</evidence>
<dbReference type="Gene3D" id="3.40.50.1000">
    <property type="entry name" value="HAD superfamily/HAD-like"/>
    <property type="match status" value="1"/>
</dbReference>
<dbReference type="SFLD" id="SFLDS00003">
    <property type="entry name" value="Haloacid_Dehalogenase"/>
    <property type="match status" value="1"/>
</dbReference>
<dbReference type="InterPro" id="IPR036412">
    <property type="entry name" value="HAD-like_sf"/>
</dbReference>
<dbReference type="NCBIfam" id="TIGR01493">
    <property type="entry name" value="HAD-SF-IA-v2"/>
    <property type="match status" value="1"/>
</dbReference>
<comment type="caution">
    <text evidence="2">The sequence shown here is derived from an EMBL/GenBank/DDBJ whole genome shotgun (WGS) entry which is preliminary data.</text>
</comment>
<evidence type="ECO:0000313" key="2">
    <source>
        <dbReference type="EMBL" id="MBJ3762999.1"/>
    </source>
</evidence>
<dbReference type="InterPro" id="IPR023198">
    <property type="entry name" value="PGP-like_dom2"/>
</dbReference>